<evidence type="ECO:0000313" key="2">
    <source>
        <dbReference type="Proteomes" id="UP000239532"/>
    </source>
</evidence>
<organism evidence="1 2">
    <name type="scientific">Nonlabens agnitus</name>
    <dbReference type="NCBI Taxonomy" id="870484"/>
    <lineage>
        <taxon>Bacteria</taxon>
        <taxon>Pseudomonadati</taxon>
        <taxon>Bacteroidota</taxon>
        <taxon>Flavobacteriia</taxon>
        <taxon>Flavobacteriales</taxon>
        <taxon>Flavobacteriaceae</taxon>
        <taxon>Nonlabens</taxon>
    </lineage>
</organism>
<dbReference type="Proteomes" id="UP000239532">
    <property type="component" value="Unassembled WGS sequence"/>
</dbReference>
<keyword evidence="2" id="KW-1185">Reference proteome</keyword>
<evidence type="ECO:0008006" key="3">
    <source>
        <dbReference type="Google" id="ProtNLM"/>
    </source>
</evidence>
<name>A0A2S9WVH2_9FLAO</name>
<dbReference type="EMBL" id="MQUC01000003">
    <property type="protein sequence ID" value="PRP67472.1"/>
    <property type="molecule type" value="Genomic_DNA"/>
</dbReference>
<proteinExistence type="predicted"/>
<gene>
    <name evidence="1" type="ORF">BST86_10390</name>
</gene>
<accession>A0A2S9WVH2</accession>
<dbReference type="AlphaFoldDB" id="A0A2S9WVH2"/>
<sequence length="300" mass="33694">MIFLVVILLFIYSCSTIDKAVPSSASTTILSSFEVVSNLNLEITETSGLETYNGHLLTHNDSDAKPVIYFLDTNGIIKSQIEYREMTNIDWEDIAISDTDLYIADIGNNYGDRKDLKIYKIPISEIQNPAVQPEILALEYDGQQSFTRQNQRHSFDGEAIVYAKDRLLLFSKDWINFNTDVYAIEPIKEKQNVTSLQNLDVNGLVTGATFNGSNRVVLCGYNSSLNPFIAILKLENGTLQIVQRITLPVKNGAQIEAITYFETIGNDEVYYLSSEAVNLKLGEDEAKTNGQLYKMTLKIE</sequence>
<reference evidence="1 2" key="1">
    <citation type="submission" date="2016-11" db="EMBL/GenBank/DDBJ databases">
        <title>Trade-off between light-utilization and light-protection in marine flavobacteria.</title>
        <authorList>
            <person name="Kumagai Y."/>
        </authorList>
    </citation>
    <scope>NUCLEOTIDE SEQUENCE [LARGE SCALE GENOMIC DNA]</scope>
    <source>
        <strain evidence="1 2">JCM 17109</strain>
    </source>
</reference>
<protein>
    <recommendedName>
        <fullName evidence="3">Gll0560 protein</fullName>
    </recommendedName>
</protein>
<evidence type="ECO:0000313" key="1">
    <source>
        <dbReference type="EMBL" id="PRP67472.1"/>
    </source>
</evidence>
<comment type="caution">
    <text evidence="1">The sequence shown here is derived from an EMBL/GenBank/DDBJ whole genome shotgun (WGS) entry which is preliminary data.</text>
</comment>